<evidence type="ECO:0000256" key="14">
    <source>
        <dbReference type="SAM" id="SignalP"/>
    </source>
</evidence>
<feature type="signal peptide" evidence="14">
    <location>
        <begin position="1"/>
        <end position="18"/>
    </location>
</feature>
<evidence type="ECO:0000256" key="7">
    <source>
        <dbReference type="ARBA" id="ARBA00022837"/>
    </source>
</evidence>
<evidence type="ECO:0000256" key="9">
    <source>
        <dbReference type="ARBA" id="ARBA00023121"/>
    </source>
</evidence>
<organism evidence="16 17">
    <name type="scientific">Chloroceryle aenea</name>
    <name type="common">American pygmy kingfisher</name>
    <dbReference type="NCBI Taxonomy" id="176938"/>
    <lineage>
        <taxon>Eukaryota</taxon>
        <taxon>Metazoa</taxon>
        <taxon>Chordata</taxon>
        <taxon>Craniata</taxon>
        <taxon>Vertebrata</taxon>
        <taxon>Euteleostomi</taxon>
        <taxon>Archelosauria</taxon>
        <taxon>Archosauria</taxon>
        <taxon>Dinosauria</taxon>
        <taxon>Saurischia</taxon>
        <taxon>Theropoda</taxon>
        <taxon>Coelurosauria</taxon>
        <taxon>Aves</taxon>
        <taxon>Neognathae</taxon>
        <taxon>Neoaves</taxon>
        <taxon>Telluraves</taxon>
        <taxon>Coraciimorphae</taxon>
        <taxon>Coraciiformes</taxon>
        <taxon>Cerylidae</taxon>
        <taxon>Chloroceryle</taxon>
    </lineage>
</organism>
<feature type="domain" description="Albumin" evidence="15">
    <location>
        <begin position="215"/>
        <end position="407"/>
    </location>
</feature>
<feature type="disulfide bond" evidence="13">
    <location>
        <begin position="504"/>
        <end position="515"/>
    </location>
</feature>
<dbReference type="PIRSF" id="PIRSF002520">
    <property type="entry name" value="Serum_albumin_subgroup"/>
    <property type="match status" value="1"/>
</dbReference>
<dbReference type="PANTHER" id="PTHR11385:SF14">
    <property type="entry name" value="AFAMIN"/>
    <property type="match status" value="1"/>
</dbReference>
<dbReference type="SMART" id="SM00103">
    <property type="entry name" value="ALBUMIN"/>
    <property type="match status" value="3"/>
</dbReference>
<evidence type="ECO:0000256" key="3">
    <source>
        <dbReference type="ARBA" id="ARBA00022723"/>
    </source>
</evidence>
<keyword evidence="9" id="KW-0446">Lipid-binding</keyword>
<evidence type="ECO:0000256" key="13">
    <source>
        <dbReference type="PIRSR" id="PIRSR002520-2"/>
    </source>
</evidence>
<evidence type="ECO:0000256" key="10">
    <source>
        <dbReference type="ARBA" id="ARBA00023157"/>
    </source>
</evidence>
<feature type="disulfide bond" evidence="13">
    <location>
        <begin position="152"/>
        <end position="197"/>
    </location>
</feature>
<feature type="non-terminal residue" evidence="16">
    <location>
        <position position="1"/>
    </location>
</feature>
<keyword evidence="17" id="KW-1185">Reference proteome</keyword>
<feature type="disulfide bond" evidence="13">
    <location>
        <begin position="420"/>
        <end position="466"/>
    </location>
</feature>
<feature type="disulfide bond" evidence="13">
    <location>
        <begin position="465"/>
        <end position="476"/>
    </location>
</feature>
<evidence type="ECO:0000256" key="6">
    <source>
        <dbReference type="ARBA" id="ARBA00022833"/>
    </source>
</evidence>
<proteinExistence type="predicted"/>
<dbReference type="SUPFAM" id="SSF48552">
    <property type="entry name" value="Serum albumin-like"/>
    <property type="match status" value="3"/>
</dbReference>
<feature type="binding site" evidence="12">
    <location>
        <position position="30"/>
    </location>
    <ligand>
        <name>Ca(2+)</name>
        <dbReference type="ChEBI" id="CHEBI:29108"/>
        <label>1</label>
    </ligand>
</feature>
<dbReference type="FunFam" id="1.10.246.10:FF:000003">
    <property type="entry name" value="Serum albumin"/>
    <property type="match status" value="1"/>
</dbReference>
<feature type="domain" description="Albumin" evidence="15">
    <location>
        <begin position="408"/>
        <end position="599"/>
    </location>
</feature>
<comment type="subcellular location">
    <subcellularLocation>
        <location evidence="1">Secreted</location>
    </subcellularLocation>
</comment>
<dbReference type="PROSITE" id="PS00212">
    <property type="entry name" value="ALBUMIN_1"/>
    <property type="match status" value="2"/>
</dbReference>
<keyword evidence="3 12" id="KW-0479">Metal-binding</keyword>
<evidence type="ECO:0000256" key="2">
    <source>
        <dbReference type="ARBA" id="ARBA00022525"/>
    </source>
</evidence>
<dbReference type="CDD" id="cd00015">
    <property type="entry name" value="ALBUMIN"/>
    <property type="match status" value="3"/>
</dbReference>
<feature type="binding site" evidence="12">
    <location>
        <position position="33"/>
    </location>
    <ligand>
        <name>Ca(2+)</name>
        <dbReference type="ChEBI" id="CHEBI:29108"/>
        <label>1</label>
    </ligand>
</feature>
<evidence type="ECO:0000256" key="12">
    <source>
        <dbReference type="PIRSR" id="PIRSR002520-1"/>
    </source>
</evidence>
<feature type="binding site" evidence="12">
    <location>
        <position position="277"/>
    </location>
    <ligand>
        <name>Ca(2+)</name>
        <dbReference type="ChEBI" id="CHEBI:29108"/>
        <label>1</label>
    </ligand>
</feature>
<feature type="disulfide bond" evidence="13">
    <location>
        <begin position="293"/>
        <end position="307"/>
    </location>
</feature>
<feature type="disulfide bond" evidence="13">
    <location>
        <begin position="388"/>
        <end position="397"/>
    </location>
</feature>
<keyword evidence="7 12" id="KW-0106">Calcium</keyword>
<feature type="binding site" evidence="12">
    <location>
        <position position="40"/>
    </location>
    <ligand>
        <name>Ca(2+)</name>
        <dbReference type="ChEBI" id="CHEBI:29108"/>
        <label>1</label>
    </ligand>
</feature>
<dbReference type="PANTHER" id="PTHR11385">
    <property type="entry name" value="SERUM ALBUMIN-RELATED"/>
    <property type="match status" value="1"/>
</dbReference>
<feature type="binding site" evidence="12">
    <location>
        <position position="272"/>
    </location>
    <ligand>
        <name>Ca(2+)</name>
        <dbReference type="ChEBI" id="CHEBI:29108"/>
        <label>1</label>
    </ligand>
</feature>
<feature type="disulfide bond" evidence="13">
    <location>
        <begin position="117"/>
        <end position="128"/>
    </location>
</feature>
<dbReference type="FunFam" id="1.10.246.10:FF:000002">
    <property type="entry name" value="Serum albumin"/>
    <property type="match status" value="2"/>
</dbReference>
<comment type="caution">
    <text evidence="16">The sequence shown here is derived from an EMBL/GenBank/DDBJ whole genome shotgun (WGS) entry which is preliminary data.</text>
</comment>
<gene>
    <name evidence="16" type="primary">Alb</name>
    <name evidence="16" type="ORF">CHLAEN_R10917</name>
</gene>
<feature type="domain" description="Albumin" evidence="15">
    <location>
        <begin position="22"/>
        <end position="214"/>
    </location>
</feature>
<feature type="disulfide bond" evidence="13">
    <location>
        <begin position="196"/>
        <end position="205"/>
    </location>
</feature>
<feature type="binding site" evidence="12">
    <location>
        <position position="277"/>
    </location>
    <ligand>
        <name>Zn(2+)</name>
        <dbReference type="ChEBI" id="CHEBI:29105"/>
    </ligand>
</feature>
<feature type="disulfide bond" evidence="13">
    <location>
        <begin position="228"/>
        <end position="274"/>
    </location>
</feature>
<dbReference type="InterPro" id="IPR020857">
    <property type="entry name" value="Serum_albumin_CS"/>
</dbReference>
<evidence type="ECO:0000256" key="1">
    <source>
        <dbReference type="ARBA" id="ARBA00004613"/>
    </source>
</evidence>
<dbReference type="GO" id="GO:0072562">
    <property type="term" value="C:blood microparticle"/>
    <property type="evidence" value="ECO:0007669"/>
    <property type="project" value="TreeGrafter"/>
</dbReference>
<evidence type="ECO:0000256" key="11">
    <source>
        <dbReference type="ARBA" id="ARBA00039343"/>
    </source>
</evidence>
<keyword evidence="8 12" id="KW-0186">Copper</keyword>
<dbReference type="OrthoDB" id="9875082at2759"/>
<name>A0A7K9UF88_9AVES</name>
<evidence type="ECO:0000259" key="15">
    <source>
        <dbReference type="PROSITE" id="PS51438"/>
    </source>
</evidence>
<dbReference type="GO" id="GO:0005737">
    <property type="term" value="C:cytoplasm"/>
    <property type="evidence" value="ECO:0007669"/>
    <property type="project" value="TreeGrafter"/>
</dbReference>
<evidence type="ECO:0000313" key="17">
    <source>
        <dbReference type="Proteomes" id="UP000579406"/>
    </source>
</evidence>
<feature type="disulfide bond" evidence="13">
    <location>
        <begin position="489"/>
        <end position="505"/>
    </location>
</feature>
<dbReference type="Gene3D" id="1.10.246.10">
    <property type="match status" value="6"/>
</dbReference>
<sequence length="599" mass="68424">MKWVTLISFIFLLNSARSWNLQRVARDAEHKSEIAHRYNDLKEETFKAVTLITFAQYLQRCSYEGLSKLVKDVVDLAQKCVANEDAPECTKSLPSIFLDEICQVEKLSDSYGAMADCCSKADPERNECFLSFKVPQPDFVQPYVRPASDVICQEYQDNRVSLLGHFIYTVARRNPFLYAPTILSLAADYEHALQSCCKEDDINACLDEKEAAIKERAKKVSVKQEYSCGILKKFGERTFQAYKLAIVSQKYPKALFPEIEKIVHDINGIHKECCEGDMVECMDDRAELINYICSKQEVFSSKIKDCCEKPVVERSQCIIEAEADDKPEDLPELVELYIQDQDVCKSYEADHDKFLARFVYEHGRRHPDWSSQLILRVAKGYEAYMEKCCKTDNPAECYGKSVDVLNQHIKETQDVVKTNCELLNTHGEADFLKALLIRYTKKMPQVSTETLIEIGKKMTAVGTKCCHLPEDRRLPCSEGYLSIVIQDMCRRQETSPINDNVSHCCSDSYANRRPCFTAMGVDTKYVPPAFDPEMFNFNDKLCSAPPAERELDQMKLLVNLIKRKPQMTEEQIKTISGGFTAMVDKCCKQPNIEACFGEE</sequence>
<keyword evidence="10 13" id="KW-1015">Disulfide bond</keyword>
<protein>
    <recommendedName>
        <fullName evidence="11">Albumin</fullName>
    </recommendedName>
</protein>
<dbReference type="PRINTS" id="PR00802">
    <property type="entry name" value="SERUMALBUMIN"/>
</dbReference>
<accession>A0A7K9UF88</accession>
<dbReference type="InterPro" id="IPR020858">
    <property type="entry name" value="Serum_albumin-like"/>
</dbReference>
<dbReference type="InterPro" id="IPR000264">
    <property type="entry name" value="ALB/AFP/VDB"/>
</dbReference>
<keyword evidence="6 12" id="KW-0862">Zinc</keyword>
<dbReference type="FunFam" id="1.10.246.10:FF:000001">
    <property type="entry name" value="Serum albumin"/>
    <property type="match status" value="2"/>
</dbReference>
<dbReference type="AlphaFoldDB" id="A0A7K9UF88"/>
<dbReference type="InterPro" id="IPR014760">
    <property type="entry name" value="Serum_albumin_N"/>
</dbReference>
<feature type="binding site" evidence="12">
    <location>
        <position position="283"/>
    </location>
    <ligand>
        <name>Ca(2+)</name>
        <dbReference type="ChEBI" id="CHEBI:29108"/>
        <label>2</label>
    </ligand>
</feature>
<dbReference type="Proteomes" id="UP000579406">
    <property type="component" value="Unassembled WGS sequence"/>
</dbReference>
<evidence type="ECO:0000256" key="4">
    <source>
        <dbReference type="ARBA" id="ARBA00022729"/>
    </source>
</evidence>
<feature type="disulfide bond" evidence="13">
    <location>
        <begin position="586"/>
        <end position="595"/>
    </location>
</feature>
<evidence type="ECO:0000256" key="8">
    <source>
        <dbReference type="ARBA" id="ARBA00023008"/>
    </source>
</evidence>
<dbReference type="GO" id="GO:0008289">
    <property type="term" value="F:lipid binding"/>
    <property type="evidence" value="ECO:0007669"/>
    <property type="project" value="UniProtKB-KW"/>
</dbReference>
<feature type="binding site" evidence="12">
    <location>
        <position position="280"/>
    </location>
    <ligand>
        <name>Ca(2+)</name>
        <dbReference type="ChEBI" id="CHEBI:29108"/>
        <label>1</label>
    </ligand>
</feature>
<feature type="disulfide bond" evidence="13">
    <location>
        <begin position="80"/>
        <end position="89"/>
    </location>
</feature>
<dbReference type="PROSITE" id="PS51438">
    <property type="entry name" value="ALBUMIN_2"/>
    <property type="match status" value="3"/>
</dbReference>
<feature type="disulfide bond" evidence="13">
    <location>
        <begin position="102"/>
        <end position="118"/>
    </location>
</feature>
<feature type="chain" id="PRO_5029579101" description="Albumin" evidence="14">
    <location>
        <begin position="19"/>
        <end position="599"/>
    </location>
</feature>
<dbReference type="PRINTS" id="PR00803">
    <property type="entry name" value="AFETOPROTEIN"/>
</dbReference>
<keyword evidence="4 14" id="KW-0732">Signal</keyword>
<feature type="disulfide bond" evidence="13">
    <location>
        <begin position="306"/>
        <end position="317"/>
    </location>
</feature>
<dbReference type="InterPro" id="IPR021177">
    <property type="entry name" value="Serum_albumin/AFP/Afamin"/>
</dbReference>
<dbReference type="EMBL" id="VWZY01011722">
    <property type="protein sequence ID" value="NXI59100.1"/>
    <property type="molecule type" value="Genomic_DNA"/>
</dbReference>
<evidence type="ECO:0000256" key="5">
    <source>
        <dbReference type="ARBA" id="ARBA00022737"/>
    </source>
</evidence>
<keyword evidence="2" id="KW-0964">Secreted</keyword>
<dbReference type="Pfam" id="PF00273">
    <property type="entry name" value="Serum_albumin"/>
    <property type="match status" value="3"/>
</dbReference>
<evidence type="ECO:0000313" key="16">
    <source>
        <dbReference type="EMBL" id="NXI59100.1"/>
    </source>
</evidence>
<feature type="disulfide bond" evidence="13">
    <location>
        <begin position="542"/>
        <end position="587"/>
    </location>
</feature>
<feature type="disulfide bond" evidence="13">
    <location>
        <begin position="273"/>
        <end position="281"/>
    </location>
</feature>
<feature type="non-terminal residue" evidence="16">
    <location>
        <position position="599"/>
    </location>
</feature>
<keyword evidence="5" id="KW-0677">Repeat</keyword>
<dbReference type="GO" id="GO:0046872">
    <property type="term" value="F:metal ion binding"/>
    <property type="evidence" value="ECO:0007669"/>
    <property type="project" value="UniProtKB-KW"/>
</dbReference>
<reference evidence="16 17" key="1">
    <citation type="submission" date="2019-09" db="EMBL/GenBank/DDBJ databases">
        <title>Bird 10,000 Genomes (B10K) Project - Family phase.</title>
        <authorList>
            <person name="Zhang G."/>
        </authorList>
    </citation>
    <scope>NUCLEOTIDE SEQUENCE [LARGE SCALE GENOMIC DNA]</scope>
    <source>
        <strain evidence="16">B10K-DU-001-61</strain>
        <tissue evidence="16">Muscle</tissue>
    </source>
</reference>
<feature type="disulfide bond" evidence="13">
    <location>
        <begin position="344"/>
        <end position="389"/>
    </location>
</feature>